<evidence type="ECO:0000313" key="2">
    <source>
        <dbReference type="EMBL" id="POH62787.1"/>
    </source>
</evidence>
<dbReference type="AlphaFoldDB" id="A0A2S3ZB66"/>
<reference evidence="2 3" key="1">
    <citation type="submission" date="2018-01" db="EMBL/GenBank/DDBJ databases">
        <title>Cryobacterium sp. nov., from glaciers in China.</title>
        <authorList>
            <person name="Liu Q."/>
            <person name="Xin Y.-H."/>
        </authorList>
    </citation>
    <scope>NUCLEOTIDE SEQUENCE [LARGE SCALE GENOMIC DNA]</scope>
    <source>
        <strain evidence="2 3">TMB1-8</strain>
    </source>
</reference>
<proteinExistence type="predicted"/>
<accession>A0A2S3ZB66</accession>
<name>A0A2S3ZB66_9MICO</name>
<sequence>MTVPSSERRLAMRARSQRDDSPGASSGERLGVSFLPLVKEDVGAVAAEDIEPSRGPLETDVWLIEWQVGDAGFDVALDQHVDWALVPMDQDWSALLFAGRRTVPFKRDTEAGARGDTVDWTQLSGRVVRIDQISVRYHPSDAPAERGLVPETGGAMQHSVRSLRDPRAHHGQIVGWIVRVRG</sequence>
<evidence type="ECO:0000256" key="1">
    <source>
        <dbReference type="SAM" id="MobiDB-lite"/>
    </source>
</evidence>
<dbReference type="Pfam" id="PF20218">
    <property type="entry name" value="DUF6578"/>
    <property type="match status" value="1"/>
</dbReference>
<dbReference type="OrthoDB" id="5125921at2"/>
<organism evidence="2 3">
    <name type="scientific">Cryobacterium zongtaii</name>
    <dbReference type="NCBI Taxonomy" id="1259217"/>
    <lineage>
        <taxon>Bacteria</taxon>
        <taxon>Bacillati</taxon>
        <taxon>Actinomycetota</taxon>
        <taxon>Actinomycetes</taxon>
        <taxon>Micrococcales</taxon>
        <taxon>Microbacteriaceae</taxon>
        <taxon>Cryobacterium</taxon>
    </lineage>
</organism>
<dbReference type="RefSeq" id="WP_103431451.1">
    <property type="nucleotide sequence ID" value="NZ_PPXF01000053.1"/>
</dbReference>
<dbReference type="EMBL" id="PPXF01000053">
    <property type="protein sequence ID" value="POH62787.1"/>
    <property type="molecule type" value="Genomic_DNA"/>
</dbReference>
<comment type="caution">
    <text evidence="2">The sequence shown here is derived from an EMBL/GenBank/DDBJ whole genome shotgun (WGS) entry which is preliminary data.</text>
</comment>
<feature type="region of interest" description="Disordered" evidence="1">
    <location>
        <begin position="1"/>
        <end position="28"/>
    </location>
</feature>
<dbReference type="InterPro" id="IPR046485">
    <property type="entry name" value="DUF6578"/>
</dbReference>
<evidence type="ECO:0000313" key="3">
    <source>
        <dbReference type="Proteomes" id="UP000237104"/>
    </source>
</evidence>
<gene>
    <name evidence="2" type="ORF">C3B59_11275</name>
</gene>
<feature type="compositionally biased region" description="Basic and acidic residues" evidence="1">
    <location>
        <begin position="1"/>
        <end position="21"/>
    </location>
</feature>
<dbReference type="Proteomes" id="UP000237104">
    <property type="component" value="Unassembled WGS sequence"/>
</dbReference>
<protein>
    <submittedName>
        <fullName evidence="2">Uncharacterized protein</fullName>
    </submittedName>
</protein>